<gene>
    <name evidence="1" type="ORF">BLA60_09935</name>
</gene>
<organism evidence="1 2">
    <name type="scientific">Actinophytocola xinjiangensis</name>
    <dbReference type="NCBI Taxonomy" id="485602"/>
    <lineage>
        <taxon>Bacteria</taxon>
        <taxon>Bacillati</taxon>
        <taxon>Actinomycetota</taxon>
        <taxon>Actinomycetes</taxon>
        <taxon>Pseudonocardiales</taxon>
        <taxon>Pseudonocardiaceae</taxon>
    </lineage>
</organism>
<evidence type="ECO:0000313" key="2">
    <source>
        <dbReference type="Proteomes" id="UP000185696"/>
    </source>
</evidence>
<dbReference type="RefSeq" id="WP_075132483.1">
    <property type="nucleotide sequence ID" value="NZ_MSIF01000003.1"/>
</dbReference>
<reference evidence="1 2" key="1">
    <citation type="submission" date="2016-12" db="EMBL/GenBank/DDBJ databases">
        <title>The draft genome sequence of Actinophytocola xinjiangensis.</title>
        <authorList>
            <person name="Wang W."/>
            <person name="Yuan L."/>
        </authorList>
    </citation>
    <scope>NUCLEOTIDE SEQUENCE [LARGE SCALE GENOMIC DNA]</scope>
    <source>
        <strain evidence="1 2">CGMCC 4.4663</strain>
    </source>
</reference>
<dbReference type="OrthoDB" id="9842899at2"/>
<name>A0A7Z1B0P2_9PSEU</name>
<keyword evidence="2" id="KW-1185">Reference proteome</keyword>
<dbReference type="EMBL" id="MSIF01000003">
    <property type="protein sequence ID" value="OLF12292.1"/>
    <property type="molecule type" value="Genomic_DNA"/>
</dbReference>
<proteinExistence type="predicted"/>
<sequence length="259" mass="28590">MNIATLETRVRFDRSLAPGSDHEHRTLDQVQDVIGRLAPAWSVGARVCGTADHTPVRLEDPGSLAAIVESRTRADFGFHDGAVELRGATREIVVHVRVHDHPVRAVDGRLPMPNGVTIQFPRRCVEGRRATEFALDLLHGLTATRPLWGAVHTDEEYTARGGEPDFGRCLPGLFAVNYLDERYVDLVGADRFGGLEGLRWTESGLVLPVADPIRWETCAGSYESVFDALGRSLFFDPARPDAPTIAPVWKRPNSRSGRH</sequence>
<dbReference type="AlphaFoldDB" id="A0A7Z1B0P2"/>
<protein>
    <submittedName>
        <fullName evidence="1">Uncharacterized protein</fullName>
    </submittedName>
</protein>
<dbReference type="Proteomes" id="UP000185696">
    <property type="component" value="Unassembled WGS sequence"/>
</dbReference>
<comment type="caution">
    <text evidence="1">The sequence shown here is derived from an EMBL/GenBank/DDBJ whole genome shotgun (WGS) entry which is preliminary data.</text>
</comment>
<evidence type="ECO:0000313" key="1">
    <source>
        <dbReference type="EMBL" id="OLF12292.1"/>
    </source>
</evidence>
<accession>A0A7Z1B0P2</accession>